<comment type="catalytic activity">
    <reaction evidence="1">
        <text>ATP + protein L-histidine = ADP + protein N-phospho-L-histidine.</text>
        <dbReference type="EC" id="2.7.13.3"/>
    </reaction>
</comment>
<dbReference type="PROSITE" id="PS50112">
    <property type="entry name" value="PAS"/>
    <property type="match status" value="1"/>
</dbReference>
<dbReference type="GO" id="GO:0005886">
    <property type="term" value="C:plasma membrane"/>
    <property type="evidence" value="ECO:0007669"/>
    <property type="project" value="TreeGrafter"/>
</dbReference>
<dbReference type="InterPro" id="IPR036890">
    <property type="entry name" value="HATPase_C_sf"/>
</dbReference>
<dbReference type="CDD" id="cd00130">
    <property type="entry name" value="PAS"/>
    <property type="match status" value="1"/>
</dbReference>
<dbReference type="EC" id="2.7.13.3" evidence="2"/>
<evidence type="ECO:0000256" key="2">
    <source>
        <dbReference type="ARBA" id="ARBA00012438"/>
    </source>
</evidence>
<dbReference type="Gene3D" id="1.10.287.130">
    <property type="match status" value="1"/>
</dbReference>
<dbReference type="PRINTS" id="PR00344">
    <property type="entry name" value="BCTRLSENSOR"/>
</dbReference>
<dbReference type="SUPFAM" id="SSF55785">
    <property type="entry name" value="PYP-like sensor domain (PAS domain)"/>
    <property type="match status" value="2"/>
</dbReference>
<feature type="region of interest" description="Disordered" evidence="6">
    <location>
        <begin position="251"/>
        <end position="274"/>
    </location>
</feature>
<dbReference type="InterPro" id="IPR004358">
    <property type="entry name" value="Sig_transdc_His_kin-like_C"/>
</dbReference>
<dbReference type="Gene3D" id="3.30.565.10">
    <property type="entry name" value="Histidine kinase-like ATPase, C-terminal domain"/>
    <property type="match status" value="1"/>
</dbReference>
<dbReference type="GO" id="GO:0009927">
    <property type="term" value="F:histidine phosphotransfer kinase activity"/>
    <property type="evidence" value="ECO:0007669"/>
    <property type="project" value="TreeGrafter"/>
</dbReference>
<organism evidence="9 10">
    <name type="scientific">Aureimonas fodinaquatilis</name>
    <dbReference type="NCBI Taxonomy" id="2565783"/>
    <lineage>
        <taxon>Bacteria</taxon>
        <taxon>Pseudomonadati</taxon>
        <taxon>Pseudomonadota</taxon>
        <taxon>Alphaproteobacteria</taxon>
        <taxon>Hyphomicrobiales</taxon>
        <taxon>Aurantimonadaceae</taxon>
        <taxon>Aureimonas</taxon>
    </lineage>
</organism>
<feature type="domain" description="PAS" evidence="8">
    <location>
        <begin position="534"/>
        <end position="604"/>
    </location>
</feature>
<dbReference type="Pfam" id="PF13188">
    <property type="entry name" value="PAS_8"/>
    <property type="match status" value="1"/>
</dbReference>
<dbReference type="GO" id="GO:0000155">
    <property type="term" value="F:phosphorelay sensor kinase activity"/>
    <property type="evidence" value="ECO:0007669"/>
    <property type="project" value="InterPro"/>
</dbReference>
<dbReference type="InterPro" id="IPR036097">
    <property type="entry name" value="HisK_dim/P_sf"/>
</dbReference>
<dbReference type="SMART" id="SM00091">
    <property type="entry name" value="PAS"/>
    <property type="match status" value="3"/>
</dbReference>
<dbReference type="SUPFAM" id="SSF47384">
    <property type="entry name" value="Homodimeric domain of signal transducing histidine kinase"/>
    <property type="match status" value="1"/>
</dbReference>
<reference evidence="9 10" key="1">
    <citation type="submission" date="2019-08" db="EMBL/GenBank/DDBJ databases">
        <title>Aureimonas fodiniaquatilis sp. nov., isolated from a coal mine wastewater.</title>
        <authorList>
            <person name="Kim W."/>
        </authorList>
    </citation>
    <scope>NUCLEOTIDE SEQUENCE [LARGE SCALE GENOMIC DNA]</scope>
    <source>
        <strain evidence="9 10">CAU 1482</strain>
    </source>
</reference>
<evidence type="ECO:0000256" key="1">
    <source>
        <dbReference type="ARBA" id="ARBA00000085"/>
    </source>
</evidence>
<accession>A0A5B0E0K5</accession>
<dbReference type="AlphaFoldDB" id="A0A5B0E0K5"/>
<dbReference type="InterPro" id="IPR003661">
    <property type="entry name" value="HisK_dim/P_dom"/>
</dbReference>
<dbReference type="Proteomes" id="UP000324738">
    <property type="component" value="Unassembled WGS sequence"/>
</dbReference>
<evidence type="ECO:0000256" key="3">
    <source>
        <dbReference type="ARBA" id="ARBA00022553"/>
    </source>
</evidence>
<keyword evidence="3" id="KW-0597">Phosphoprotein</keyword>
<dbReference type="RefSeq" id="WP_149296911.1">
    <property type="nucleotide sequence ID" value="NZ_VTWH01000001.1"/>
</dbReference>
<keyword evidence="4" id="KW-0808">Transferase</keyword>
<evidence type="ECO:0000256" key="4">
    <source>
        <dbReference type="ARBA" id="ARBA00022679"/>
    </source>
</evidence>
<dbReference type="PANTHER" id="PTHR43047:SF72">
    <property type="entry name" value="OSMOSENSING HISTIDINE PROTEIN KINASE SLN1"/>
    <property type="match status" value="1"/>
</dbReference>
<gene>
    <name evidence="9" type="ORF">FPY71_01430</name>
</gene>
<dbReference type="NCBIfam" id="TIGR00229">
    <property type="entry name" value="sensory_box"/>
    <property type="match status" value="1"/>
</dbReference>
<dbReference type="Gene3D" id="3.30.450.20">
    <property type="entry name" value="PAS domain"/>
    <property type="match status" value="1"/>
</dbReference>
<dbReference type="InterPro" id="IPR013767">
    <property type="entry name" value="PAS_fold"/>
</dbReference>
<comment type="caution">
    <text evidence="9">The sequence shown here is derived from an EMBL/GenBank/DDBJ whole genome shotgun (WGS) entry which is preliminary data.</text>
</comment>
<dbReference type="OrthoDB" id="9801651at2"/>
<dbReference type="Pfam" id="PF00512">
    <property type="entry name" value="HisKA"/>
    <property type="match status" value="1"/>
</dbReference>
<dbReference type="InterPro" id="IPR005467">
    <property type="entry name" value="His_kinase_dom"/>
</dbReference>
<evidence type="ECO:0000313" key="9">
    <source>
        <dbReference type="EMBL" id="KAA0971822.1"/>
    </source>
</evidence>
<sequence length="902" mass="97271">MAWEEVRLAGETGCAVAVLTPELDRISWLNEAAAPLLTEPERGHDPLALLREFAPALSRDGEVKLRLPGDLRNGTAHVTVRLALAVTQSGQLFALLSSLHPVKAPDQGPFLARRLLREAGIAGKPALIADANGTVVQTESLPADRAEELAAAGQEFLAGHDAYLEIADQDQLLAFARLSSSHALVCYREASQPPLPAEQPPLAKQASAPDPDAHVTPMGHLVQRWHERLSERADILREMAAESREKLVRSARAVPSSQPPRQPASEIPLPPASTHKLADGPVRFAWKIDADYRFESVGSELAQVVGASAEGLEGRPFSEVADQLNLDPKAEIAQLLAARTTWSGRIVHWPIGGTDRKAVVELAALPVFGKGAEFEGVRGFGTIRSEIVEDPHSPAFEEKALSDAEAEAFASIGAHLRIEAPPQPALPDEIRLLLEAMPVAVLLQLRDQLVFANHSFLKLAAFDSVEHLTESGGLEYLMAEPDQIPDDLQHIRIQRADGSLARASCQMQRLQLDGQSYLAFLFQKPVQIEADAEDAGELRAVLDTAADGILLLSEDGLVRSMNGSAEALFDVAAGQCLGKPLTDLMAQESRQTVNDYLSLLRDGGFPGLMNDGREVMGQVAQGGLLSLFITIGRLGAGRGWCVVIRDIGHWKRIEEELIAERGKAEDASLLKSRFLTNMSHELRTPLNAIIGFADVMASESFGPIGNPRYVQYLHDIKKSGHHLLDLVNDLLDISKIEAGKAHLDFQPVSIASVISDAVALMQTQAGRAKVILRTNLPASLPEVVADQRSIKQIALNVLSNAIRFTPSGGQVLVSVSQGNSGEISLRFRDTGIGMNSDEIVQAMTPFQQVNTTSRERGDGTGLGLSLTKALVEANSASFTIHSVPGEGTLVEVTFPPQRVLTR</sequence>
<dbReference type="PROSITE" id="PS50109">
    <property type="entry name" value="HIS_KIN"/>
    <property type="match status" value="1"/>
</dbReference>
<dbReference type="SUPFAM" id="SSF55874">
    <property type="entry name" value="ATPase domain of HSP90 chaperone/DNA topoisomerase II/histidine kinase"/>
    <property type="match status" value="1"/>
</dbReference>
<evidence type="ECO:0000259" key="7">
    <source>
        <dbReference type="PROSITE" id="PS50109"/>
    </source>
</evidence>
<keyword evidence="10" id="KW-1185">Reference proteome</keyword>
<dbReference type="EMBL" id="VTWH01000001">
    <property type="protein sequence ID" value="KAA0971822.1"/>
    <property type="molecule type" value="Genomic_DNA"/>
</dbReference>
<dbReference type="CDD" id="cd00082">
    <property type="entry name" value="HisKA"/>
    <property type="match status" value="1"/>
</dbReference>
<dbReference type="InterPro" id="IPR035965">
    <property type="entry name" value="PAS-like_dom_sf"/>
</dbReference>
<protein>
    <recommendedName>
        <fullName evidence="2">histidine kinase</fullName>
        <ecNumber evidence="2">2.7.13.3</ecNumber>
    </recommendedName>
</protein>
<dbReference type="SMART" id="SM00387">
    <property type="entry name" value="HATPase_c"/>
    <property type="match status" value="1"/>
</dbReference>
<dbReference type="Pfam" id="PF02518">
    <property type="entry name" value="HATPase_c"/>
    <property type="match status" value="1"/>
</dbReference>
<evidence type="ECO:0000256" key="5">
    <source>
        <dbReference type="ARBA" id="ARBA00022777"/>
    </source>
</evidence>
<dbReference type="PANTHER" id="PTHR43047">
    <property type="entry name" value="TWO-COMPONENT HISTIDINE PROTEIN KINASE"/>
    <property type="match status" value="1"/>
</dbReference>
<evidence type="ECO:0000313" key="10">
    <source>
        <dbReference type="Proteomes" id="UP000324738"/>
    </source>
</evidence>
<keyword evidence="5" id="KW-0418">Kinase</keyword>
<name>A0A5B0E0K5_9HYPH</name>
<dbReference type="SMART" id="SM00388">
    <property type="entry name" value="HisKA"/>
    <property type="match status" value="1"/>
</dbReference>
<dbReference type="GO" id="GO:0006355">
    <property type="term" value="P:regulation of DNA-templated transcription"/>
    <property type="evidence" value="ECO:0007669"/>
    <property type="project" value="InterPro"/>
</dbReference>
<feature type="region of interest" description="Disordered" evidence="6">
    <location>
        <begin position="192"/>
        <end position="211"/>
    </location>
</feature>
<proteinExistence type="predicted"/>
<evidence type="ECO:0000259" key="8">
    <source>
        <dbReference type="PROSITE" id="PS50112"/>
    </source>
</evidence>
<feature type="domain" description="Histidine kinase" evidence="7">
    <location>
        <begin position="677"/>
        <end position="898"/>
    </location>
</feature>
<dbReference type="Pfam" id="PF00989">
    <property type="entry name" value="PAS"/>
    <property type="match status" value="1"/>
</dbReference>
<dbReference type="InterPro" id="IPR000014">
    <property type="entry name" value="PAS"/>
</dbReference>
<dbReference type="InterPro" id="IPR003594">
    <property type="entry name" value="HATPase_dom"/>
</dbReference>
<evidence type="ECO:0000256" key="6">
    <source>
        <dbReference type="SAM" id="MobiDB-lite"/>
    </source>
</evidence>